<dbReference type="InterPro" id="IPR027417">
    <property type="entry name" value="P-loop_NTPase"/>
</dbReference>
<feature type="domain" description="Rad50/SbcC-type AAA" evidence="1">
    <location>
        <begin position="8"/>
        <end position="173"/>
    </location>
</feature>
<proteinExistence type="predicted"/>
<dbReference type="GO" id="GO:0006302">
    <property type="term" value="P:double-strand break repair"/>
    <property type="evidence" value="ECO:0007669"/>
    <property type="project" value="InterPro"/>
</dbReference>
<dbReference type="InterPro" id="IPR038729">
    <property type="entry name" value="Rad50/SbcC_AAA"/>
</dbReference>
<dbReference type="PANTHER" id="PTHR32182:SF25">
    <property type="entry name" value="SLR1056 PROTEIN"/>
    <property type="match status" value="1"/>
</dbReference>
<gene>
    <name evidence="2" type="ORF">DF947_01410</name>
</gene>
<accession>A0A317F297</accession>
<dbReference type="SUPFAM" id="SSF52540">
    <property type="entry name" value="P-loop containing nucleoside triphosphate hydrolases"/>
    <property type="match status" value="1"/>
</dbReference>
<dbReference type="GO" id="GO:0016887">
    <property type="term" value="F:ATP hydrolysis activity"/>
    <property type="evidence" value="ECO:0007669"/>
    <property type="project" value="InterPro"/>
</dbReference>
<protein>
    <recommendedName>
        <fullName evidence="1">Rad50/SbcC-type AAA domain-containing protein</fullName>
    </recommendedName>
</protein>
<name>A0A317F297_9SPHI</name>
<reference evidence="3" key="1">
    <citation type="submission" date="2018-05" db="EMBL/GenBank/DDBJ databases">
        <title>Pedobacter paludis sp. nov., isolated from wetland soil.</title>
        <authorList>
            <person name="Zhang Y."/>
        </authorList>
    </citation>
    <scope>NUCLEOTIDE SEQUENCE [LARGE SCALE GENOMIC DNA]</scope>
    <source>
        <strain evidence="3">R-8</strain>
    </source>
</reference>
<dbReference type="Pfam" id="PF13476">
    <property type="entry name" value="AAA_23"/>
    <property type="match status" value="1"/>
</dbReference>
<dbReference type="EMBL" id="QGNY01000001">
    <property type="protein sequence ID" value="PWS33311.1"/>
    <property type="molecule type" value="Genomic_DNA"/>
</dbReference>
<dbReference type="PANTHER" id="PTHR32182">
    <property type="entry name" value="DNA REPLICATION AND REPAIR PROTEIN RECF"/>
    <property type="match status" value="1"/>
</dbReference>
<dbReference type="GO" id="GO:0000731">
    <property type="term" value="P:DNA synthesis involved in DNA repair"/>
    <property type="evidence" value="ECO:0007669"/>
    <property type="project" value="TreeGrafter"/>
</dbReference>
<comment type="caution">
    <text evidence="2">The sequence shown here is derived from an EMBL/GenBank/DDBJ whole genome shotgun (WGS) entry which is preliminary data.</text>
</comment>
<evidence type="ECO:0000259" key="1">
    <source>
        <dbReference type="Pfam" id="PF13476"/>
    </source>
</evidence>
<organism evidence="2 3">
    <name type="scientific">Pedobacter paludis</name>
    <dbReference type="NCBI Taxonomy" id="2203212"/>
    <lineage>
        <taxon>Bacteria</taxon>
        <taxon>Pseudomonadati</taxon>
        <taxon>Bacteroidota</taxon>
        <taxon>Sphingobacteriia</taxon>
        <taxon>Sphingobacteriales</taxon>
        <taxon>Sphingobacteriaceae</taxon>
        <taxon>Pedobacter</taxon>
    </lineage>
</organism>
<sequence>MRVKKINSIKFKNFKAFYQEQTIQLDGKNLLVYGENGSGKSSIFWGLYTFLQSTTKEQPDIFKYFVDFDDANPVSYDSLKNIFATAAEDAYIELSTKDTVSGSITVDKIDAHATSTDKAKNNLLISKANASSDFINYKLLHNFYNVTHKQEINLWQVFLRDIFPLFRNNEAEKYYAERIAEITADVPRASGNRISSIGSRPQVEFNDKITVLNNEIQIFLSQIEQNANQFLRNHFYDGTDAMRLQLIYTVKIDYDTIRNKKTDGYQIGLLLELKDEISGTWKQVKRPHSFLNEAQLTRVAIAVRIGALQTRLQNTDYQVLCLDDMLISLDMGNRDKVIQTFLNTGRKPELEFFDKFQKLIFTHDKAFYNLCKQRIRLNLNEQDWHFKEIYLDTDKTPHRPYIDNGTDYFQRAEKHMKAFDYPASANALRQGLENLVFESLPNYLRLTKERKGEEITVPKQFNDLLEGLKTLHKVFGVDVAAINDLFVYKDTLLNPLSHNNLDTPVYREELQRVLKTIPSLKILELTVLKELGSGQTMIKFVDTKQDTGEVITYHIELKENLLQYTLLDGDKYLSRSRIFVHKLVSSNGTEMVRNKEYKSLKEYSAKIAHYLGTAYASDNDILAKIIFV</sequence>
<evidence type="ECO:0000313" key="2">
    <source>
        <dbReference type="EMBL" id="PWS33311.1"/>
    </source>
</evidence>
<evidence type="ECO:0000313" key="3">
    <source>
        <dbReference type="Proteomes" id="UP000245391"/>
    </source>
</evidence>
<dbReference type="AlphaFoldDB" id="A0A317F297"/>
<keyword evidence="3" id="KW-1185">Reference proteome</keyword>
<dbReference type="Proteomes" id="UP000245391">
    <property type="component" value="Unassembled WGS sequence"/>
</dbReference>
<dbReference type="Gene3D" id="3.40.50.300">
    <property type="entry name" value="P-loop containing nucleotide triphosphate hydrolases"/>
    <property type="match status" value="1"/>
</dbReference>